<dbReference type="AlphaFoldDB" id="A0A1H3EBG6"/>
<accession>A0A1H3EBG6</accession>
<dbReference type="EMBL" id="FNPC01000001">
    <property type="protein sequence ID" value="SDX75229.1"/>
    <property type="molecule type" value="Genomic_DNA"/>
</dbReference>
<evidence type="ECO:0000313" key="2">
    <source>
        <dbReference type="Proteomes" id="UP000199079"/>
    </source>
</evidence>
<dbReference type="OrthoDB" id="339831at2157"/>
<dbReference type="RefSeq" id="WP_092730437.1">
    <property type="nucleotide sequence ID" value="NZ_FNPC01000001.1"/>
</dbReference>
<keyword evidence="2" id="KW-1185">Reference proteome</keyword>
<reference evidence="2" key="1">
    <citation type="submission" date="2016-10" db="EMBL/GenBank/DDBJ databases">
        <authorList>
            <person name="Varghese N."/>
            <person name="Submissions S."/>
        </authorList>
    </citation>
    <scope>NUCLEOTIDE SEQUENCE [LARGE SCALE GENOMIC DNA]</scope>
    <source>
        <strain evidence="2">DC30,IBRC 10041,KCTC 4046</strain>
    </source>
</reference>
<proteinExistence type="predicted"/>
<gene>
    <name evidence="1" type="ORF">SAMN05216564_101336</name>
</gene>
<protein>
    <submittedName>
        <fullName evidence="1">Uncharacterized protein</fullName>
    </submittedName>
</protein>
<organism evidence="1 2">
    <name type="scientific">Halopenitus persicus</name>
    <dbReference type="NCBI Taxonomy" id="1048396"/>
    <lineage>
        <taxon>Archaea</taxon>
        <taxon>Methanobacteriati</taxon>
        <taxon>Methanobacteriota</taxon>
        <taxon>Stenosarchaea group</taxon>
        <taxon>Halobacteria</taxon>
        <taxon>Halobacteriales</taxon>
        <taxon>Haloferacaceae</taxon>
        <taxon>Halopenitus</taxon>
    </lineage>
</organism>
<name>A0A1H3EBG6_9EURY</name>
<dbReference type="Proteomes" id="UP000199079">
    <property type="component" value="Unassembled WGS sequence"/>
</dbReference>
<sequence length="70" mass="7914">MSGTTIETIDTLLESVEESVADPDLGFKLRTARQLLLLIDEREEAGQEALHDADLEPETRDRLRELGYID</sequence>
<evidence type="ECO:0000313" key="1">
    <source>
        <dbReference type="EMBL" id="SDX75229.1"/>
    </source>
</evidence>